<evidence type="ECO:0000313" key="4">
    <source>
        <dbReference type="Proteomes" id="UP000217265"/>
    </source>
</evidence>
<name>A0A290Q5Z9_9BACT</name>
<keyword evidence="2" id="KW-0812">Transmembrane</keyword>
<dbReference type="Proteomes" id="UP000217265">
    <property type="component" value="Chromosome"/>
</dbReference>
<organism evidence="3 4">
    <name type="scientific">Nibricoccus aquaticus</name>
    <dbReference type="NCBI Taxonomy" id="2576891"/>
    <lineage>
        <taxon>Bacteria</taxon>
        <taxon>Pseudomonadati</taxon>
        <taxon>Verrucomicrobiota</taxon>
        <taxon>Opitutia</taxon>
        <taxon>Opitutales</taxon>
        <taxon>Opitutaceae</taxon>
        <taxon>Nibricoccus</taxon>
    </lineage>
</organism>
<feature type="transmembrane region" description="Helical" evidence="2">
    <location>
        <begin position="349"/>
        <end position="369"/>
    </location>
</feature>
<evidence type="ECO:0000313" key="3">
    <source>
        <dbReference type="EMBL" id="ATC63697.1"/>
    </source>
</evidence>
<accession>A0A290Q5Z9</accession>
<dbReference type="EMBL" id="CP023344">
    <property type="protein sequence ID" value="ATC63697.1"/>
    <property type="molecule type" value="Genomic_DNA"/>
</dbReference>
<dbReference type="OrthoDB" id="8957526at2"/>
<feature type="transmembrane region" description="Helical" evidence="2">
    <location>
        <begin position="246"/>
        <end position="264"/>
    </location>
</feature>
<keyword evidence="4" id="KW-1185">Reference proteome</keyword>
<feature type="transmembrane region" description="Helical" evidence="2">
    <location>
        <begin position="197"/>
        <end position="216"/>
    </location>
</feature>
<evidence type="ECO:0008006" key="5">
    <source>
        <dbReference type="Google" id="ProtNLM"/>
    </source>
</evidence>
<reference evidence="3 4" key="1">
    <citation type="submission" date="2017-09" db="EMBL/GenBank/DDBJ databases">
        <title>Complete genome sequence of Verrucomicrobial strain HZ-65, isolated from freshwater.</title>
        <authorList>
            <person name="Choi A."/>
        </authorList>
    </citation>
    <scope>NUCLEOTIDE SEQUENCE [LARGE SCALE GENOMIC DNA]</scope>
    <source>
        <strain evidence="3 4">HZ-65</strain>
    </source>
</reference>
<protein>
    <recommendedName>
        <fullName evidence="5">O-antigen polymerase</fullName>
    </recommendedName>
</protein>
<feature type="transmembrane region" description="Helical" evidence="2">
    <location>
        <begin position="118"/>
        <end position="135"/>
    </location>
</feature>
<feature type="transmembrane region" description="Helical" evidence="2">
    <location>
        <begin position="61"/>
        <end position="80"/>
    </location>
</feature>
<feature type="transmembrane region" description="Helical" evidence="2">
    <location>
        <begin position="222"/>
        <end position="239"/>
    </location>
</feature>
<gene>
    <name evidence="3" type="ORF">CMV30_06870</name>
</gene>
<evidence type="ECO:0000256" key="1">
    <source>
        <dbReference type="SAM" id="MobiDB-lite"/>
    </source>
</evidence>
<evidence type="ECO:0000256" key="2">
    <source>
        <dbReference type="SAM" id="Phobius"/>
    </source>
</evidence>
<keyword evidence="2" id="KW-0472">Membrane</keyword>
<feature type="compositionally biased region" description="Acidic residues" evidence="1">
    <location>
        <begin position="426"/>
        <end position="466"/>
    </location>
</feature>
<dbReference type="AlphaFoldDB" id="A0A290Q5Z9"/>
<feature type="transmembrane region" description="Helical" evidence="2">
    <location>
        <begin position="169"/>
        <end position="190"/>
    </location>
</feature>
<proteinExistence type="predicted"/>
<keyword evidence="2" id="KW-1133">Transmembrane helix</keyword>
<dbReference type="RefSeq" id="WP_096055329.1">
    <property type="nucleotide sequence ID" value="NZ_CP023344.1"/>
</dbReference>
<feature type="region of interest" description="Disordered" evidence="1">
    <location>
        <begin position="425"/>
        <end position="478"/>
    </location>
</feature>
<sequence>MMPSTRFIKWGIWAYLILLVFEGALRKWVLPGAADILLIIRDPVVLGVYALVLVEGRFPRNGFISFTIALALASGVFAFIGGHANILVTAYGIRTNYLHLPFIWVMADYLDRRDARRMGYAIVALAIPMTILMVMQNRSGADAWVNRGVGGGEGGGIHGAMGRIRPPGFFSFITGPMVFFPVATAFLLSFVIEKNKLWTWLFLITAGLCVALALPISISRGVMVICAFVFAAFLACIILKGAFTAAFARALVGCLLVLVVLRFMPVTSEAWTVFMDRWDTAAAESQGDAWGSLTSRISAGFTAPFDLMLDVPFFGQGIGLGSNVASKLISGQMGFLLAEDEWSRAMMELGPLLGLGFIGLRVALWAYLLRLSWRALRQRGDFLPMLVTTASFPPLVLQQWSQATQLGFAIFDAGLALALINHPELPESDDDQETSDEDSDDEDDESADNDSDPHDPDDDTPAEPTEDEKRRRRLRGLA</sequence>
<dbReference type="KEGG" id="vbh:CMV30_06870"/>